<name>A0A7I7QM40_9MYCO</name>
<proteinExistence type="predicted"/>
<sequence length="91" mass="9789">MTRTIVARGPDCPEVPAAQGLEVYAFGQVPVGYTGVPTRNGAVLSAEWHLWTTTALGMDGAVPARRLAVESYRLPTVGLMTSHRSAKRIRP</sequence>
<reference evidence="1 2" key="1">
    <citation type="journal article" date="2019" name="Emerg. Microbes Infect.">
        <title>Comprehensive subspecies identification of 175 nontuberculous mycobacteria species based on 7547 genomic profiles.</title>
        <authorList>
            <person name="Matsumoto Y."/>
            <person name="Kinjo T."/>
            <person name="Motooka D."/>
            <person name="Nabeya D."/>
            <person name="Jung N."/>
            <person name="Uechi K."/>
            <person name="Horii T."/>
            <person name="Iida T."/>
            <person name="Fujita J."/>
            <person name="Nakamura S."/>
        </authorList>
    </citation>
    <scope>NUCLEOTIDE SEQUENCE [LARGE SCALE GENOMIC DNA]</scope>
    <source>
        <strain evidence="1 2">JCM 17899</strain>
    </source>
</reference>
<protein>
    <submittedName>
        <fullName evidence="1">Uncharacterized protein</fullName>
    </submittedName>
</protein>
<accession>A0A7I7QM40</accession>
<evidence type="ECO:0000313" key="2">
    <source>
        <dbReference type="Proteomes" id="UP000467193"/>
    </source>
</evidence>
<organism evidence="1 2">
    <name type="scientific">Mycolicibacterium sediminis</name>
    <dbReference type="NCBI Taxonomy" id="1286180"/>
    <lineage>
        <taxon>Bacteria</taxon>
        <taxon>Bacillati</taxon>
        <taxon>Actinomycetota</taxon>
        <taxon>Actinomycetes</taxon>
        <taxon>Mycobacteriales</taxon>
        <taxon>Mycobacteriaceae</taxon>
        <taxon>Mycolicibacterium</taxon>
    </lineage>
</organism>
<keyword evidence="2" id="KW-1185">Reference proteome</keyword>
<dbReference type="AlphaFoldDB" id="A0A7I7QM40"/>
<dbReference type="RefSeq" id="WP_163796260.1">
    <property type="nucleotide sequence ID" value="NZ_AP022588.1"/>
</dbReference>
<dbReference type="KEGG" id="msei:MSEDJ_14670"/>
<evidence type="ECO:0000313" key="1">
    <source>
        <dbReference type="EMBL" id="BBY27371.1"/>
    </source>
</evidence>
<dbReference type="Proteomes" id="UP000467193">
    <property type="component" value="Chromosome"/>
</dbReference>
<gene>
    <name evidence="1" type="ORF">MSEDJ_14670</name>
</gene>
<dbReference type="EMBL" id="AP022588">
    <property type="protein sequence ID" value="BBY27371.1"/>
    <property type="molecule type" value="Genomic_DNA"/>
</dbReference>